<dbReference type="SUPFAM" id="SSF52540">
    <property type="entry name" value="P-loop containing nucleoside triphosphate hydrolases"/>
    <property type="match status" value="1"/>
</dbReference>
<gene>
    <name evidence="1" type="ORF">SJ2017_2424</name>
</gene>
<name>A0ABN4YM02_9GAMM</name>
<dbReference type="PANTHER" id="PTHR13308">
    <property type="entry name" value="NEDD4-BINDING PROTEIN 2-LIKE 1"/>
    <property type="match status" value="1"/>
</dbReference>
<dbReference type="InterPro" id="IPR026302">
    <property type="entry name" value="NEDD4-bd_p2"/>
</dbReference>
<keyword evidence="2" id="KW-1185">Reference proteome</keyword>
<protein>
    <recommendedName>
        <fullName evidence="3">ATP-binding protein</fullName>
    </recommendedName>
</protein>
<dbReference type="EMBL" id="CP020472">
    <property type="protein sequence ID" value="ARD22714.1"/>
    <property type="molecule type" value="Genomic_DNA"/>
</dbReference>
<dbReference type="InterPro" id="IPR027417">
    <property type="entry name" value="P-loop_NTPase"/>
</dbReference>
<dbReference type="Proteomes" id="UP000191820">
    <property type="component" value="Chromosome"/>
</dbReference>
<evidence type="ECO:0000313" key="2">
    <source>
        <dbReference type="Proteomes" id="UP000191820"/>
    </source>
</evidence>
<sequence>MNQTNIKLAIIMRGLPGSGKSYWVNEFLTKQGIDTALHVKQYGYFSTDKYFEQEGQYLFNPKFLSQYHQANLTAFINALASNEPLVICDNTNVAKWEYMAYEAAAKALGYQVRVVVIGDPKDSQHQALCAQRNTHKVPLNHIKTMARLFELD</sequence>
<dbReference type="Gene3D" id="3.40.50.300">
    <property type="entry name" value="P-loop containing nucleotide triphosphate hydrolases"/>
    <property type="match status" value="1"/>
</dbReference>
<dbReference type="PANTHER" id="PTHR13308:SF40">
    <property type="entry name" value="NEDD4-BINDING PROTEIN 2-LIKE 1"/>
    <property type="match status" value="1"/>
</dbReference>
<reference evidence="1 2" key="1">
    <citation type="submission" date="2017-03" db="EMBL/GenBank/DDBJ databases">
        <title>Genome sequencing of Shewanella japonica KCTC 22435.</title>
        <authorList>
            <person name="Kim K.M."/>
        </authorList>
    </citation>
    <scope>NUCLEOTIDE SEQUENCE [LARGE SCALE GENOMIC DNA]</scope>
    <source>
        <strain evidence="1 2">KCTC 22435</strain>
    </source>
</reference>
<organism evidence="1 2">
    <name type="scientific">Shewanella japonica</name>
    <dbReference type="NCBI Taxonomy" id="93973"/>
    <lineage>
        <taxon>Bacteria</taxon>
        <taxon>Pseudomonadati</taxon>
        <taxon>Pseudomonadota</taxon>
        <taxon>Gammaproteobacteria</taxon>
        <taxon>Alteromonadales</taxon>
        <taxon>Shewanellaceae</taxon>
        <taxon>Shewanella</taxon>
    </lineage>
</organism>
<dbReference type="RefSeq" id="WP_055023349.1">
    <property type="nucleotide sequence ID" value="NZ_CANMJJ010000001.1"/>
</dbReference>
<proteinExistence type="predicted"/>
<dbReference type="Pfam" id="PF13671">
    <property type="entry name" value="AAA_33"/>
    <property type="match status" value="1"/>
</dbReference>
<accession>A0ABN4YM02</accession>
<evidence type="ECO:0000313" key="1">
    <source>
        <dbReference type="EMBL" id="ARD22714.1"/>
    </source>
</evidence>
<evidence type="ECO:0008006" key="3">
    <source>
        <dbReference type="Google" id="ProtNLM"/>
    </source>
</evidence>